<dbReference type="GO" id="GO:0003723">
    <property type="term" value="F:RNA binding"/>
    <property type="evidence" value="ECO:0007669"/>
    <property type="project" value="InterPro"/>
</dbReference>
<protein>
    <submittedName>
        <fullName evidence="1">Type II toxin-antitoxin system HigB family toxin</fullName>
    </submittedName>
</protein>
<organism evidence="1 2">
    <name type="scientific">Agrobacterium tumefaciens</name>
    <dbReference type="NCBI Taxonomy" id="358"/>
    <lineage>
        <taxon>Bacteria</taxon>
        <taxon>Pseudomonadati</taxon>
        <taxon>Pseudomonadota</taxon>
        <taxon>Alphaproteobacteria</taxon>
        <taxon>Hyphomicrobiales</taxon>
        <taxon>Rhizobiaceae</taxon>
        <taxon>Rhizobium/Agrobacterium group</taxon>
        <taxon>Agrobacterium</taxon>
        <taxon>Agrobacterium tumefaciens complex</taxon>
    </lineage>
</organism>
<dbReference type="GO" id="GO:0004519">
    <property type="term" value="F:endonuclease activity"/>
    <property type="evidence" value="ECO:0007669"/>
    <property type="project" value="InterPro"/>
</dbReference>
<dbReference type="GO" id="GO:0110001">
    <property type="term" value="C:toxin-antitoxin complex"/>
    <property type="evidence" value="ECO:0007669"/>
    <property type="project" value="InterPro"/>
</dbReference>
<dbReference type="EMBL" id="JAAMAY010000024">
    <property type="protein sequence ID" value="NTC29238.1"/>
    <property type="molecule type" value="Genomic_DNA"/>
</dbReference>
<dbReference type="AlphaFoldDB" id="A0AA44F5R2"/>
<gene>
    <name evidence="1" type="ORF">G6M46_13845</name>
</gene>
<evidence type="ECO:0000313" key="1">
    <source>
        <dbReference type="EMBL" id="NTC29238.1"/>
    </source>
</evidence>
<comment type="caution">
    <text evidence="1">The sequence shown here is derived from an EMBL/GenBank/DDBJ whole genome shotgun (WGS) entry which is preliminary data.</text>
</comment>
<dbReference type="RefSeq" id="WP_065659405.1">
    <property type="nucleotide sequence ID" value="NZ_CP123840.1"/>
</dbReference>
<sequence length="98" mass="11386">MQIIAKSTLRQFWELHTHAETPLKTWHAMVSKAEWTTPADVKATFGATVDFVSDNRIIFDISGNKYRLIVLVAYPYKRVLIKFFGTHKEYDQINPETV</sequence>
<dbReference type="Proteomes" id="UP000702952">
    <property type="component" value="Unassembled WGS sequence"/>
</dbReference>
<reference evidence="1" key="1">
    <citation type="journal article" date="2020" name="Science">
        <title>Unexpected conservation and global transmission of agrobacterial virulence plasmids.</title>
        <authorList>
            <person name="Weisberg A.J."/>
            <person name="Davis E.W. 2nd"/>
            <person name="Tabima J."/>
            <person name="Belcher M.S."/>
            <person name="Miller M."/>
            <person name="Kuo C.H."/>
            <person name="Loper J.E."/>
            <person name="Grunwald N.J."/>
            <person name="Putnam M.L."/>
            <person name="Chang J.H."/>
        </authorList>
    </citation>
    <scope>NUCLEOTIDE SEQUENCE</scope>
    <source>
        <strain evidence="1">17-1853-1a</strain>
    </source>
</reference>
<accession>A0AA44F5R2</accession>
<dbReference type="Pfam" id="PF09907">
    <property type="entry name" value="HigB_toxin"/>
    <property type="match status" value="1"/>
</dbReference>
<proteinExistence type="predicted"/>
<name>A0AA44F5R2_AGRTU</name>
<dbReference type="InterPro" id="IPR018669">
    <property type="entry name" value="Toxin_HigB"/>
</dbReference>
<evidence type="ECO:0000313" key="2">
    <source>
        <dbReference type="Proteomes" id="UP000702952"/>
    </source>
</evidence>